<evidence type="ECO:0000259" key="3">
    <source>
        <dbReference type="PROSITE" id="PS50975"/>
    </source>
</evidence>
<proteinExistence type="predicted"/>
<dbReference type="RefSeq" id="WP_242165906.1">
    <property type="nucleotide sequence ID" value="NZ_JAJMLW010000003.1"/>
</dbReference>
<protein>
    <submittedName>
        <fullName evidence="4">Carboxylate--amine ligase</fullName>
    </submittedName>
</protein>
<feature type="domain" description="ATP-grasp" evidence="3">
    <location>
        <begin position="136"/>
        <end position="335"/>
    </location>
</feature>
<dbReference type="GO" id="GO:0016874">
    <property type="term" value="F:ligase activity"/>
    <property type="evidence" value="ECO:0007669"/>
    <property type="project" value="UniProtKB-KW"/>
</dbReference>
<dbReference type="PROSITE" id="PS50975">
    <property type="entry name" value="ATP_GRASP"/>
    <property type="match status" value="1"/>
</dbReference>
<organism evidence="4 5">
    <name type="scientific">Adlercreutzia faecimuris</name>
    <dbReference type="NCBI Taxonomy" id="2897341"/>
    <lineage>
        <taxon>Bacteria</taxon>
        <taxon>Bacillati</taxon>
        <taxon>Actinomycetota</taxon>
        <taxon>Coriobacteriia</taxon>
        <taxon>Eggerthellales</taxon>
        <taxon>Eggerthellaceae</taxon>
        <taxon>Adlercreutzia</taxon>
    </lineage>
</organism>
<sequence length="469" mass="50387">MNDNRTRPRAAADAGAAGVLPVILGGDIGAYSLARAFNEAYGTRPLVLSQSRTHLIGGSSILENRVVERLESEPVFLAALAAVAEEHAPAPLMLLACGDWYVRLIAEHRDELAASYAIPYVPLELLDRLTRKDRFLALCAEAGVPCPRTAVYDPADPAGLDGLPLTFPLVAKAASSADYHYAQFPGKRKVFFLDDRAALDKALGALRAGGYDGKVLLQELIPGDDTQMRVLTTYSDRTGKVRMMALGQTLLEDKHPLAVGNPVAILGRVDEAVMADARRLLESVGYTGFANFDVKVDPRDGSHRFLELNARLGRSSHYVTAAGQNVARWLVEGMRDADALPTGVTVAEPGALFSVAPRDVVLGWVRDPKLRDEVRRAWAEGRACDPVDNPAERRLARRLCPLAQRMRARRAFRAARREQRAQLRAPGTRGLAAAALAGAPCDAAAPPRLPRTAGPSPAPGDAAAAAVRP</sequence>
<dbReference type="InterPro" id="IPR005479">
    <property type="entry name" value="CPAse_ATP-bd"/>
</dbReference>
<dbReference type="EMBL" id="JAJMLW010000003">
    <property type="protein sequence ID" value="MCI2242538.1"/>
    <property type="molecule type" value="Genomic_DNA"/>
</dbReference>
<dbReference type="Gene3D" id="3.30.470.20">
    <property type="entry name" value="ATP-grasp fold, B domain"/>
    <property type="match status" value="1"/>
</dbReference>
<name>A0ABS9WI32_9ACTN</name>
<evidence type="ECO:0000256" key="2">
    <source>
        <dbReference type="SAM" id="MobiDB-lite"/>
    </source>
</evidence>
<evidence type="ECO:0000313" key="4">
    <source>
        <dbReference type="EMBL" id="MCI2242538.1"/>
    </source>
</evidence>
<feature type="compositionally biased region" description="Low complexity" evidence="2">
    <location>
        <begin position="453"/>
        <end position="469"/>
    </location>
</feature>
<accession>A0ABS9WI32</accession>
<keyword evidence="1" id="KW-0067">ATP-binding</keyword>
<feature type="region of interest" description="Disordered" evidence="2">
    <location>
        <begin position="442"/>
        <end position="469"/>
    </location>
</feature>
<keyword evidence="5" id="KW-1185">Reference proteome</keyword>
<evidence type="ECO:0000256" key="1">
    <source>
        <dbReference type="PROSITE-ProRule" id="PRU00409"/>
    </source>
</evidence>
<evidence type="ECO:0000313" key="5">
    <source>
        <dbReference type="Proteomes" id="UP001430755"/>
    </source>
</evidence>
<keyword evidence="4" id="KW-0436">Ligase</keyword>
<dbReference type="InterPro" id="IPR011761">
    <property type="entry name" value="ATP-grasp"/>
</dbReference>
<reference evidence="4" key="1">
    <citation type="submission" date="2021-11" db="EMBL/GenBank/DDBJ databases">
        <title>A Novel Adlercreutzia Species, isolated from a Allomyrina dichotoma larva feces.</title>
        <authorList>
            <person name="Suh M.K."/>
        </authorList>
    </citation>
    <scope>NUCLEOTIDE SEQUENCE</scope>
    <source>
        <strain evidence="4">JBNU-10</strain>
    </source>
</reference>
<dbReference type="Pfam" id="PF02786">
    <property type="entry name" value="CPSase_L_D2"/>
    <property type="match status" value="1"/>
</dbReference>
<dbReference type="SUPFAM" id="SSF56059">
    <property type="entry name" value="Glutathione synthetase ATP-binding domain-like"/>
    <property type="match status" value="1"/>
</dbReference>
<dbReference type="Proteomes" id="UP001430755">
    <property type="component" value="Unassembled WGS sequence"/>
</dbReference>
<keyword evidence="1" id="KW-0547">Nucleotide-binding</keyword>
<comment type="caution">
    <text evidence="4">The sequence shown here is derived from an EMBL/GenBank/DDBJ whole genome shotgun (WGS) entry which is preliminary data.</text>
</comment>
<gene>
    <name evidence="4" type="ORF">LPT13_09250</name>
</gene>